<dbReference type="Gene3D" id="3.40.630.10">
    <property type="entry name" value="Zn peptidases"/>
    <property type="match status" value="2"/>
</dbReference>
<evidence type="ECO:0000256" key="2">
    <source>
        <dbReference type="ARBA" id="ARBA00001947"/>
    </source>
</evidence>
<dbReference type="RefSeq" id="WP_077863209.1">
    <property type="nucleotide sequence ID" value="NZ_CP040411.1"/>
</dbReference>
<dbReference type="Gene3D" id="3.30.70.360">
    <property type="match status" value="1"/>
</dbReference>
<comment type="similarity">
    <text evidence="4">Belongs to the peptidase M20A family.</text>
</comment>
<dbReference type="GO" id="GO:0009014">
    <property type="term" value="F:succinyl-diaminopimelate desuccinylase activity"/>
    <property type="evidence" value="ECO:0007669"/>
    <property type="project" value="UniProtKB-EC"/>
</dbReference>
<accession>A0A1S8KQR3</accession>
<dbReference type="Proteomes" id="UP000190409">
    <property type="component" value="Unassembled WGS sequence"/>
</dbReference>
<evidence type="ECO:0000256" key="11">
    <source>
        <dbReference type="ARBA" id="ARBA00022915"/>
    </source>
</evidence>
<dbReference type="NCBIfam" id="NF006365">
    <property type="entry name" value="PRK08588.1"/>
    <property type="match status" value="1"/>
</dbReference>
<keyword evidence="8" id="KW-0479">Metal-binding</keyword>
<evidence type="ECO:0000256" key="7">
    <source>
        <dbReference type="ARBA" id="ARBA00022605"/>
    </source>
</evidence>
<dbReference type="InterPro" id="IPR001261">
    <property type="entry name" value="ArgE/DapE_CS"/>
</dbReference>
<dbReference type="AlphaFoldDB" id="A0A1S8KQR3"/>
<comment type="pathway">
    <text evidence="3">Amino-acid biosynthesis; L-lysine biosynthesis via DAP pathway; LL-2,6-diaminopimelate from (S)-tetrahydrodipicolinate (succinylase route): step 3/3.</text>
</comment>
<dbReference type="SUPFAM" id="SSF53187">
    <property type="entry name" value="Zn-dependent exopeptidases"/>
    <property type="match status" value="1"/>
</dbReference>
<dbReference type="PROSITE" id="PS00759">
    <property type="entry name" value="ARGE_DAPE_CPG2_2"/>
    <property type="match status" value="1"/>
</dbReference>
<evidence type="ECO:0000313" key="17">
    <source>
        <dbReference type="Proteomes" id="UP000190409"/>
    </source>
</evidence>
<evidence type="ECO:0000256" key="1">
    <source>
        <dbReference type="ARBA" id="ARBA00001941"/>
    </source>
</evidence>
<comment type="cofactor">
    <cofactor evidence="2">
        <name>Zn(2+)</name>
        <dbReference type="ChEBI" id="CHEBI:29105"/>
    </cofactor>
</comment>
<evidence type="ECO:0000256" key="13">
    <source>
        <dbReference type="ARBA" id="ARBA00023285"/>
    </source>
</evidence>
<comment type="caution">
    <text evidence="16">The sequence shown here is derived from an EMBL/GenBank/DDBJ whole genome shotgun (WGS) entry which is preliminary data.</text>
</comment>
<keyword evidence="9" id="KW-0378">Hydrolase</keyword>
<dbReference type="InterPro" id="IPR050072">
    <property type="entry name" value="Peptidase_M20A"/>
</dbReference>
<dbReference type="PANTHER" id="PTHR43808">
    <property type="entry name" value="ACETYLORNITHINE DEACETYLASE"/>
    <property type="match status" value="1"/>
</dbReference>
<keyword evidence="7" id="KW-0028">Amino-acid biosynthesis</keyword>
<evidence type="ECO:0000256" key="8">
    <source>
        <dbReference type="ARBA" id="ARBA00022723"/>
    </source>
</evidence>
<dbReference type="InterPro" id="IPR010182">
    <property type="entry name" value="ArgE/DapE"/>
</dbReference>
<gene>
    <name evidence="16" type="ORF">BWX42_09095</name>
</gene>
<evidence type="ECO:0000256" key="3">
    <source>
        <dbReference type="ARBA" id="ARBA00005130"/>
    </source>
</evidence>
<feature type="domain" description="Peptidase M20 dimerisation" evidence="15">
    <location>
        <begin position="173"/>
        <end position="279"/>
    </location>
</feature>
<keyword evidence="13" id="KW-0170">Cobalt</keyword>
<dbReference type="GO" id="GO:0046872">
    <property type="term" value="F:metal ion binding"/>
    <property type="evidence" value="ECO:0007669"/>
    <property type="project" value="UniProtKB-KW"/>
</dbReference>
<evidence type="ECO:0000313" key="16">
    <source>
        <dbReference type="EMBL" id="OOL81835.1"/>
    </source>
</evidence>
<dbReference type="UniPathway" id="UPA00034">
    <property type="reaction ID" value="UER00021"/>
</dbReference>
<dbReference type="EMBL" id="MUYF01000003">
    <property type="protein sequence ID" value="OOL81835.1"/>
    <property type="molecule type" value="Genomic_DNA"/>
</dbReference>
<dbReference type="InterPro" id="IPR002933">
    <property type="entry name" value="Peptidase_M20"/>
</dbReference>
<protein>
    <recommendedName>
        <fullName evidence="6">Probable succinyl-diaminopimelate desuccinylase</fullName>
        <ecNumber evidence="5">3.5.1.18</ecNumber>
    </recommendedName>
</protein>
<evidence type="ECO:0000256" key="12">
    <source>
        <dbReference type="ARBA" id="ARBA00023154"/>
    </source>
</evidence>
<dbReference type="PANTHER" id="PTHR43808:SF8">
    <property type="entry name" value="PEPTIDASE M20 DIMERISATION DOMAIN-CONTAINING PROTEIN"/>
    <property type="match status" value="1"/>
</dbReference>
<dbReference type="InterPro" id="IPR011650">
    <property type="entry name" value="Peptidase_M20_dimer"/>
</dbReference>
<evidence type="ECO:0000256" key="6">
    <source>
        <dbReference type="ARBA" id="ARBA00016853"/>
    </source>
</evidence>
<evidence type="ECO:0000256" key="9">
    <source>
        <dbReference type="ARBA" id="ARBA00022801"/>
    </source>
</evidence>
<evidence type="ECO:0000256" key="4">
    <source>
        <dbReference type="ARBA" id="ARBA00006247"/>
    </source>
</evidence>
<keyword evidence="11" id="KW-0220">Diaminopimelate biosynthesis</keyword>
<organism evidence="16 17">
    <name type="scientific">Dolosigranulum pigrum</name>
    <dbReference type="NCBI Taxonomy" id="29394"/>
    <lineage>
        <taxon>Bacteria</taxon>
        <taxon>Bacillati</taxon>
        <taxon>Bacillota</taxon>
        <taxon>Bacilli</taxon>
        <taxon>Lactobacillales</taxon>
        <taxon>Carnobacteriaceae</taxon>
        <taxon>Dolosigranulum</taxon>
    </lineage>
</organism>
<dbReference type="SUPFAM" id="SSF55031">
    <property type="entry name" value="Bacterial exopeptidase dimerisation domain"/>
    <property type="match status" value="1"/>
</dbReference>
<evidence type="ECO:0000259" key="15">
    <source>
        <dbReference type="Pfam" id="PF07687"/>
    </source>
</evidence>
<dbReference type="NCBIfam" id="TIGR01910">
    <property type="entry name" value="DapE-ArgE"/>
    <property type="match status" value="1"/>
</dbReference>
<evidence type="ECO:0000256" key="10">
    <source>
        <dbReference type="ARBA" id="ARBA00022833"/>
    </source>
</evidence>
<evidence type="ECO:0000256" key="14">
    <source>
        <dbReference type="ARBA" id="ARBA00051301"/>
    </source>
</evidence>
<dbReference type="EC" id="3.5.1.18" evidence="5"/>
<name>A0A1S8KQR3_9LACT</name>
<proteinExistence type="inferred from homology"/>
<dbReference type="CDD" id="cd08659">
    <property type="entry name" value="M20_ArgE_DapE-like"/>
    <property type="match status" value="1"/>
</dbReference>
<dbReference type="InterPro" id="IPR036264">
    <property type="entry name" value="Bact_exopeptidase_dim_dom"/>
</dbReference>
<dbReference type="Pfam" id="PF01546">
    <property type="entry name" value="Peptidase_M20"/>
    <property type="match status" value="1"/>
</dbReference>
<evidence type="ECO:0000256" key="5">
    <source>
        <dbReference type="ARBA" id="ARBA00011921"/>
    </source>
</evidence>
<dbReference type="Pfam" id="PF07687">
    <property type="entry name" value="M20_dimer"/>
    <property type="match status" value="1"/>
</dbReference>
<keyword evidence="10" id="KW-0862">Zinc</keyword>
<sequence>MDQEQKINILRDVIKIKSINNHEKEVALYYQSLLSKHGIESTIIEYEGNRANLIAEINGGTPGKTLVFNGHMDVVDVSDPTKWTYPPFAAKVVEGKMYGRGTTDMKGGLTALILAFIAIKESNVSFKGTLRFVANLGEEIGMYGSEQLVDEGYLDDVDAFIIAEPSSRQMIITSHKGSLQYEIISEGMAAHSSVPEQGINSISQAMDYINTSNRLFEQARGIINPDLGETINVFTVINGGDQINSVPERTVIKANARIIPEFNNEQTLQLIEQSLVEVNERSKGTLRLNILQNNLPVETPADSDLVHAIHQATGQKIPVQAMMGATDASNFARLKQPFDLAIFGPGDPSRAHAIDEYIEIEDYLSFINIFEATAIHYLS</sequence>
<comment type="catalytic activity">
    <reaction evidence="14">
        <text>N-succinyl-(2S,6S)-2,6-diaminopimelate + H2O = (2S,6S)-2,6-diaminopimelate + succinate</text>
        <dbReference type="Rhea" id="RHEA:22608"/>
        <dbReference type="ChEBI" id="CHEBI:15377"/>
        <dbReference type="ChEBI" id="CHEBI:30031"/>
        <dbReference type="ChEBI" id="CHEBI:57609"/>
        <dbReference type="ChEBI" id="CHEBI:58087"/>
        <dbReference type="EC" id="3.5.1.18"/>
    </reaction>
</comment>
<keyword evidence="12" id="KW-0457">Lysine biosynthesis</keyword>
<dbReference type="GO" id="GO:0019877">
    <property type="term" value="P:diaminopimelate biosynthetic process"/>
    <property type="evidence" value="ECO:0007669"/>
    <property type="project" value="UniProtKB-KW"/>
</dbReference>
<reference evidence="16 17" key="1">
    <citation type="submission" date="2017-01" db="EMBL/GenBank/DDBJ databases">
        <title>Complete Genome Sequence of Dolosigranulum pigrum isolated from a Patient with interstitial lung disease.</title>
        <authorList>
            <person name="Mukhopadhyay R."/>
            <person name="Joaquin J."/>
            <person name="Hogue R."/>
            <person name="Fitzgerald S."/>
            <person name="Jospin G."/>
            <person name="Eisen J.A."/>
            <person name="Chaturvedi V."/>
        </authorList>
    </citation>
    <scope>NUCLEOTIDE SEQUENCE [LARGE SCALE GENOMIC DNA]</scope>
    <source>
        <strain evidence="16 17">15S00348</strain>
    </source>
</reference>
<dbReference type="GO" id="GO:0009089">
    <property type="term" value="P:lysine biosynthetic process via diaminopimelate"/>
    <property type="evidence" value="ECO:0007669"/>
    <property type="project" value="UniProtKB-UniPathway"/>
</dbReference>
<comment type="cofactor">
    <cofactor evidence="1">
        <name>Co(2+)</name>
        <dbReference type="ChEBI" id="CHEBI:48828"/>
    </cofactor>
</comment>